<dbReference type="EMBL" id="JAUSUL010000003">
    <property type="protein sequence ID" value="MDQ0316536.1"/>
    <property type="molecule type" value="Genomic_DNA"/>
</dbReference>
<dbReference type="AlphaFoldDB" id="A0AAE3VRW9"/>
<evidence type="ECO:0000313" key="2">
    <source>
        <dbReference type="Proteomes" id="UP001229244"/>
    </source>
</evidence>
<dbReference type="Pfam" id="PF06078">
    <property type="entry name" value="DUF937"/>
    <property type="match status" value="1"/>
</dbReference>
<keyword evidence="2" id="KW-1185">Reference proteome</keyword>
<protein>
    <recommendedName>
        <fullName evidence="3">DUF937 domain-containing protein</fullName>
    </recommendedName>
</protein>
<sequence>MDAGFDFSTLARAGSAIAEMADKLDLSTAETSRAIVALLPAFSIAYQRAAADPERFKAALSSAMPAGDMDDDRERLTRVFFGRDDLARAVIDQAARTSGLGAEVVHTLFPAMAADLATSLSRQSQLGTAGDLMVAFLRGYARGRSGTPGPVTFNPWLDAMSAFTEGFMRGQTPDDPAARTAPFAPFTTPDMATYQQLFDQFMPPPLKSGMDRKG</sequence>
<accession>A0AAE3VRW9</accession>
<comment type="caution">
    <text evidence="1">The sequence shown here is derived from an EMBL/GenBank/DDBJ whole genome shotgun (WGS) entry which is preliminary data.</text>
</comment>
<dbReference type="RefSeq" id="WP_306886423.1">
    <property type="nucleotide sequence ID" value="NZ_JAUSUL010000003.1"/>
</dbReference>
<evidence type="ECO:0008006" key="3">
    <source>
        <dbReference type="Google" id="ProtNLM"/>
    </source>
</evidence>
<proteinExistence type="predicted"/>
<dbReference type="Proteomes" id="UP001229244">
    <property type="component" value="Unassembled WGS sequence"/>
</dbReference>
<gene>
    <name evidence="1" type="ORF">J2S73_003012</name>
</gene>
<name>A0AAE3VRW9_9HYPH</name>
<reference evidence="1" key="1">
    <citation type="submission" date="2023-07" db="EMBL/GenBank/DDBJ databases">
        <title>Genomic Encyclopedia of Type Strains, Phase IV (KMG-IV): sequencing the most valuable type-strain genomes for metagenomic binning, comparative biology and taxonomic classification.</title>
        <authorList>
            <person name="Goeker M."/>
        </authorList>
    </citation>
    <scope>NUCLEOTIDE SEQUENCE</scope>
    <source>
        <strain evidence="1">DSM 21202</strain>
    </source>
</reference>
<organism evidence="1 2">
    <name type="scientific">Amorphus orientalis</name>
    <dbReference type="NCBI Taxonomy" id="649198"/>
    <lineage>
        <taxon>Bacteria</taxon>
        <taxon>Pseudomonadati</taxon>
        <taxon>Pseudomonadota</taxon>
        <taxon>Alphaproteobacteria</taxon>
        <taxon>Hyphomicrobiales</taxon>
        <taxon>Amorphaceae</taxon>
        <taxon>Amorphus</taxon>
    </lineage>
</organism>
<dbReference type="InterPro" id="IPR009282">
    <property type="entry name" value="DUF937"/>
</dbReference>
<evidence type="ECO:0000313" key="1">
    <source>
        <dbReference type="EMBL" id="MDQ0316536.1"/>
    </source>
</evidence>